<comment type="caution">
    <text evidence="1">The sequence shown here is derived from an EMBL/GenBank/DDBJ whole genome shotgun (WGS) entry which is preliminary data.</text>
</comment>
<sequence>MNELLEAPGDWLAADTSMGPSRCTWATSTA</sequence>
<name>A0A7W5CKV1_9MICO</name>
<evidence type="ECO:0000313" key="1">
    <source>
        <dbReference type="EMBL" id="MBB3159556.1"/>
    </source>
</evidence>
<evidence type="ECO:0000313" key="2">
    <source>
        <dbReference type="Proteomes" id="UP000543579"/>
    </source>
</evidence>
<reference evidence="1 2" key="1">
    <citation type="submission" date="2020-08" db="EMBL/GenBank/DDBJ databases">
        <title>Genomic Encyclopedia of Type Strains, Phase III (KMG-III): the genomes of soil and plant-associated and newly described type strains.</title>
        <authorList>
            <person name="Whitman W."/>
        </authorList>
    </citation>
    <scope>NUCLEOTIDE SEQUENCE [LARGE SCALE GENOMIC DNA]</scope>
    <source>
        <strain evidence="1 2">CECT 8356</strain>
    </source>
</reference>
<accession>A0A7W5CKV1</accession>
<organism evidence="1 2">
    <name type="scientific">Microbacterium proteolyticum</name>
    <dbReference type="NCBI Taxonomy" id="1572644"/>
    <lineage>
        <taxon>Bacteria</taxon>
        <taxon>Bacillati</taxon>
        <taxon>Actinomycetota</taxon>
        <taxon>Actinomycetes</taxon>
        <taxon>Micrococcales</taxon>
        <taxon>Microbacteriaceae</taxon>
        <taxon>Microbacterium</taxon>
    </lineage>
</organism>
<dbReference type="AlphaFoldDB" id="A0A7W5CKV1"/>
<dbReference type="Proteomes" id="UP000543579">
    <property type="component" value="Unassembled WGS sequence"/>
</dbReference>
<proteinExistence type="predicted"/>
<protein>
    <submittedName>
        <fullName evidence="1">Uncharacterized protein</fullName>
    </submittedName>
</protein>
<gene>
    <name evidence="1" type="ORF">FHS07_003291</name>
</gene>
<dbReference type="EMBL" id="JACHXY010000007">
    <property type="protein sequence ID" value="MBB3159556.1"/>
    <property type="molecule type" value="Genomic_DNA"/>
</dbReference>